<dbReference type="InterPro" id="IPR045235">
    <property type="entry name" value="PuuE_HpPgdA-like"/>
</dbReference>
<sequence>MVERGRRVSAANVASFDIEEHFRIEAAVGLNCPAELRADYATRMEAATRRLLAQLAEAQVLATFFVVGEIARSHPGLVRDIHAAGHEVGSHSWDHRRVHRFTPASFRDDLRASKDALEQVTGAPVFGFRAPTFSVMRETGWAVDALADCGFVYDSSIFPVRHDRYGVPDAPRGPFVAQGAAGEILELPPLTYRVGGVNLPVAGGGYFRLFPLAVMRAGLRQAARAAGPNVGMLYFHPWEFDPGQPRLPLKRLSRWRTYVGVDRTTARLASLLRAFPFTRAIDAVRAIRASGVPLPRFRVA</sequence>
<organism evidence="2 3">
    <name type="scientific">Gemmata obscuriglobus</name>
    <dbReference type="NCBI Taxonomy" id="114"/>
    <lineage>
        <taxon>Bacteria</taxon>
        <taxon>Pseudomonadati</taxon>
        <taxon>Planctomycetota</taxon>
        <taxon>Planctomycetia</taxon>
        <taxon>Gemmatales</taxon>
        <taxon>Gemmataceae</taxon>
        <taxon>Gemmata</taxon>
    </lineage>
</organism>
<reference evidence="2 3" key="1">
    <citation type="submission" date="2018-01" db="EMBL/GenBank/DDBJ databases">
        <title>G. obscuriglobus.</title>
        <authorList>
            <person name="Franke J."/>
            <person name="Blomberg W."/>
            <person name="Selmecki A."/>
        </authorList>
    </citation>
    <scope>NUCLEOTIDE SEQUENCE [LARGE SCALE GENOMIC DNA]</scope>
    <source>
        <strain evidence="2 3">DSM 5831</strain>
    </source>
</reference>
<protein>
    <submittedName>
        <fullName evidence="2">Chitin deacetylase</fullName>
    </submittedName>
</protein>
<dbReference type="Proteomes" id="UP000245802">
    <property type="component" value="Chromosome"/>
</dbReference>
<dbReference type="GO" id="GO:0005975">
    <property type="term" value="P:carbohydrate metabolic process"/>
    <property type="evidence" value="ECO:0007669"/>
    <property type="project" value="InterPro"/>
</dbReference>
<dbReference type="Gene3D" id="3.20.20.370">
    <property type="entry name" value="Glycoside hydrolase/deacetylase"/>
    <property type="match status" value="1"/>
</dbReference>
<dbReference type="CDD" id="cd10941">
    <property type="entry name" value="CE4_PuuE_HpPgdA_like_2"/>
    <property type="match status" value="1"/>
</dbReference>
<gene>
    <name evidence="2" type="ORF">C1280_26465</name>
</gene>
<name>A0A2Z3H360_9BACT</name>
<proteinExistence type="predicted"/>
<dbReference type="PANTHER" id="PTHR47561">
    <property type="entry name" value="POLYSACCHARIDE DEACETYLASE FAMILY PROTEIN (AFU_ORTHOLOGUE AFUA_6G05030)"/>
    <property type="match status" value="1"/>
</dbReference>
<dbReference type="Pfam" id="PF11959">
    <property type="entry name" value="DUF3473"/>
    <property type="match status" value="1"/>
</dbReference>
<dbReference type="SUPFAM" id="SSF88713">
    <property type="entry name" value="Glycoside hydrolase/deacetylase"/>
    <property type="match status" value="1"/>
</dbReference>
<dbReference type="EMBL" id="CP025958">
    <property type="protein sequence ID" value="AWM40198.1"/>
    <property type="molecule type" value="Genomic_DNA"/>
</dbReference>
<dbReference type="InterPro" id="IPR002509">
    <property type="entry name" value="NODB_dom"/>
</dbReference>
<dbReference type="Pfam" id="PF01522">
    <property type="entry name" value="Polysacc_deac_1"/>
    <property type="match status" value="1"/>
</dbReference>
<dbReference type="AlphaFoldDB" id="A0A2Z3H360"/>
<dbReference type="PANTHER" id="PTHR47561:SF1">
    <property type="entry name" value="POLYSACCHARIDE DEACETYLASE FAMILY PROTEIN (AFU_ORTHOLOGUE AFUA_6G05030)"/>
    <property type="match status" value="1"/>
</dbReference>
<dbReference type="NCBIfam" id="TIGR03006">
    <property type="entry name" value="pepcterm_polyde"/>
    <property type="match status" value="1"/>
</dbReference>
<dbReference type="InterPro" id="IPR022560">
    <property type="entry name" value="DUF3473"/>
</dbReference>
<dbReference type="GO" id="GO:0016810">
    <property type="term" value="F:hydrolase activity, acting on carbon-nitrogen (but not peptide) bonds"/>
    <property type="evidence" value="ECO:0007669"/>
    <property type="project" value="InterPro"/>
</dbReference>
<dbReference type="PROSITE" id="PS51677">
    <property type="entry name" value="NODB"/>
    <property type="match status" value="1"/>
</dbReference>
<accession>A0A2Z3H360</accession>
<dbReference type="OrthoDB" id="258610at2"/>
<dbReference type="KEGG" id="gog:C1280_26465"/>
<dbReference type="InterPro" id="IPR011330">
    <property type="entry name" value="Glyco_hydro/deAcase_b/a-brl"/>
</dbReference>
<evidence type="ECO:0000313" key="2">
    <source>
        <dbReference type="EMBL" id="AWM40198.1"/>
    </source>
</evidence>
<feature type="domain" description="NodB homology" evidence="1">
    <location>
        <begin position="32"/>
        <end position="300"/>
    </location>
</feature>
<dbReference type="InterPro" id="IPR014344">
    <property type="entry name" value="XrtA_polysacc_deacetyl"/>
</dbReference>
<evidence type="ECO:0000259" key="1">
    <source>
        <dbReference type="PROSITE" id="PS51677"/>
    </source>
</evidence>
<keyword evidence="3" id="KW-1185">Reference proteome</keyword>
<evidence type="ECO:0000313" key="3">
    <source>
        <dbReference type="Proteomes" id="UP000245802"/>
    </source>
</evidence>